<evidence type="ECO:0000256" key="9">
    <source>
        <dbReference type="ARBA" id="ARBA00034078"/>
    </source>
</evidence>
<evidence type="ECO:0000259" key="12">
    <source>
        <dbReference type="PROSITE" id="PS51296"/>
    </source>
</evidence>
<evidence type="ECO:0000313" key="13">
    <source>
        <dbReference type="EMBL" id="GAA1216987.1"/>
    </source>
</evidence>
<dbReference type="PROSITE" id="PS51257">
    <property type="entry name" value="PROKAR_LIPOPROTEIN"/>
    <property type="match status" value="1"/>
</dbReference>
<evidence type="ECO:0000256" key="4">
    <source>
        <dbReference type="ARBA" id="ARBA00022723"/>
    </source>
</evidence>
<reference evidence="14" key="1">
    <citation type="journal article" date="2019" name="Int. J. Syst. Evol. Microbiol.">
        <title>The Global Catalogue of Microorganisms (GCM) 10K type strain sequencing project: providing services to taxonomists for standard genome sequencing and annotation.</title>
        <authorList>
            <consortium name="The Broad Institute Genomics Platform"/>
            <consortium name="The Broad Institute Genome Sequencing Center for Infectious Disease"/>
            <person name="Wu L."/>
            <person name="Ma J."/>
        </authorList>
    </citation>
    <scope>NUCLEOTIDE SEQUENCE [LARGE SCALE GENOMIC DNA]</scope>
    <source>
        <strain evidence="14">JCM 13004</strain>
    </source>
</reference>
<evidence type="ECO:0000256" key="1">
    <source>
        <dbReference type="ARBA" id="ARBA00002494"/>
    </source>
</evidence>
<protein>
    <recommendedName>
        <fullName evidence="2">Cytochrome bc1 complex Rieske iron-sulfur subunit</fullName>
    </recommendedName>
    <alternativeName>
        <fullName evidence="8">Cytochrome bc1 reductase complex subunit QcrA</fullName>
    </alternativeName>
</protein>
<dbReference type="SUPFAM" id="SSF50022">
    <property type="entry name" value="ISP domain"/>
    <property type="match status" value="1"/>
</dbReference>
<evidence type="ECO:0000256" key="3">
    <source>
        <dbReference type="ARBA" id="ARBA00022714"/>
    </source>
</evidence>
<dbReference type="Proteomes" id="UP001500037">
    <property type="component" value="Unassembled WGS sequence"/>
</dbReference>
<dbReference type="CDD" id="cd03467">
    <property type="entry name" value="Rieske"/>
    <property type="match status" value="1"/>
</dbReference>
<evidence type="ECO:0000256" key="8">
    <source>
        <dbReference type="ARBA" id="ARBA00029586"/>
    </source>
</evidence>
<dbReference type="EMBL" id="BAAALF010000003">
    <property type="protein sequence ID" value="GAA1216987.1"/>
    <property type="molecule type" value="Genomic_DNA"/>
</dbReference>
<keyword evidence="7" id="KW-1015">Disulfide bond</keyword>
<dbReference type="Gene3D" id="2.102.10.10">
    <property type="entry name" value="Rieske [2Fe-2S] iron-sulphur domain"/>
    <property type="match status" value="1"/>
</dbReference>
<evidence type="ECO:0000256" key="11">
    <source>
        <dbReference type="SAM" id="SignalP"/>
    </source>
</evidence>
<evidence type="ECO:0000313" key="14">
    <source>
        <dbReference type="Proteomes" id="UP001500037"/>
    </source>
</evidence>
<dbReference type="InterPro" id="IPR005805">
    <property type="entry name" value="Rieske_Fe-S_prot_C"/>
</dbReference>
<evidence type="ECO:0000256" key="10">
    <source>
        <dbReference type="SAM" id="MobiDB-lite"/>
    </source>
</evidence>
<dbReference type="InterPro" id="IPR017941">
    <property type="entry name" value="Rieske_2Fe-2S"/>
</dbReference>
<keyword evidence="3" id="KW-0001">2Fe-2S</keyword>
<gene>
    <name evidence="13" type="ORF">GCM10009665_03610</name>
</gene>
<dbReference type="InterPro" id="IPR036922">
    <property type="entry name" value="Rieske_2Fe-2S_sf"/>
</dbReference>
<organism evidence="13 14">
    <name type="scientific">Kitasatospora nipponensis</name>
    <dbReference type="NCBI Taxonomy" id="258049"/>
    <lineage>
        <taxon>Bacteria</taxon>
        <taxon>Bacillati</taxon>
        <taxon>Actinomycetota</taxon>
        <taxon>Actinomycetes</taxon>
        <taxon>Kitasatosporales</taxon>
        <taxon>Streptomycetaceae</taxon>
        <taxon>Kitasatospora</taxon>
    </lineage>
</organism>
<feature type="region of interest" description="Disordered" evidence="10">
    <location>
        <begin position="37"/>
        <end position="74"/>
    </location>
</feature>
<dbReference type="Pfam" id="PF00355">
    <property type="entry name" value="Rieske"/>
    <property type="match status" value="1"/>
</dbReference>
<dbReference type="PRINTS" id="PR00162">
    <property type="entry name" value="RIESKE"/>
</dbReference>
<proteinExistence type="predicted"/>
<keyword evidence="4" id="KW-0479">Metal-binding</keyword>
<dbReference type="InterPro" id="IPR014349">
    <property type="entry name" value="Rieske_Fe-S_prot"/>
</dbReference>
<comment type="cofactor">
    <cofactor evidence="9">
        <name>[2Fe-2S] cluster</name>
        <dbReference type="ChEBI" id="CHEBI:190135"/>
    </cofactor>
</comment>
<dbReference type="RefSeq" id="WP_344438185.1">
    <property type="nucleotide sequence ID" value="NZ_BAAALF010000003.1"/>
</dbReference>
<keyword evidence="6" id="KW-0411">Iron-sulfur</keyword>
<comment type="caution">
    <text evidence="13">The sequence shown here is derived from an EMBL/GenBank/DDBJ whole genome shotgun (WGS) entry which is preliminary data.</text>
</comment>
<evidence type="ECO:0000256" key="2">
    <source>
        <dbReference type="ARBA" id="ARBA00015816"/>
    </source>
</evidence>
<dbReference type="PANTHER" id="PTHR10134">
    <property type="entry name" value="CYTOCHROME B-C1 COMPLEX SUBUNIT RIESKE, MITOCHONDRIAL"/>
    <property type="match status" value="1"/>
</dbReference>
<keyword evidence="5" id="KW-0408">Iron</keyword>
<evidence type="ECO:0000256" key="5">
    <source>
        <dbReference type="ARBA" id="ARBA00023004"/>
    </source>
</evidence>
<evidence type="ECO:0000256" key="6">
    <source>
        <dbReference type="ARBA" id="ARBA00023014"/>
    </source>
</evidence>
<name>A0ABP4GC66_9ACTN</name>
<evidence type="ECO:0000256" key="7">
    <source>
        <dbReference type="ARBA" id="ARBA00023157"/>
    </source>
</evidence>
<comment type="function">
    <text evidence="1">Iron-sulfur subunit of the cytochrome bc1 complex, an essential component of the respiratory electron transport chain required for ATP synthesis. The bc1 complex catalyzes the oxidation of menaquinol and the reduction of cytochrome c in the respiratory chain. The bc1 complex operates through a Q-cycle mechanism that couples electron transfer to generation of the proton gradient that drives ATP synthesis.</text>
</comment>
<dbReference type="PROSITE" id="PS51296">
    <property type="entry name" value="RIESKE"/>
    <property type="match status" value="1"/>
</dbReference>
<keyword evidence="14" id="KW-1185">Reference proteome</keyword>
<feature type="signal peptide" evidence="11">
    <location>
        <begin position="1"/>
        <end position="30"/>
    </location>
</feature>
<keyword evidence="11" id="KW-0732">Signal</keyword>
<sequence length="157" mass="15599">MSEAADRPAPSRRTLLCCGAAVLAGGSALALSGCASSTSDGGQSSSQAQGGQGQATKSSGPVELGPATDVPVGGGKVYREQRIVVTQPSAGQYHAFSARCTHAGCVVDQVKDNLIQCPCHGSRFNIADGTVAAGPAPTALPSYQVAVADGKIQVTTA</sequence>
<feature type="domain" description="Rieske" evidence="12">
    <location>
        <begin position="62"/>
        <end position="154"/>
    </location>
</feature>
<feature type="compositionally biased region" description="Low complexity" evidence="10">
    <location>
        <begin position="37"/>
        <end position="60"/>
    </location>
</feature>
<feature type="chain" id="PRO_5045863758" description="Cytochrome bc1 complex Rieske iron-sulfur subunit" evidence="11">
    <location>
        <begin position="31"/>
        <end position="157"/>
    </location>
</feature>
<accession>A0ABP4GC66</accession>